<comment type="function">
    <text evidence="1">Involved in the transposition of the insertion sequence IS5.</text>
</comment>
<evidence type="ECO:0000256" key="5">
    <source>
        <dbReference type="ARBA" id="ARBA00023172"/>
    </source>
</evidence>
<evidence type="ECO:0000256" key="1">
    <source>
        <dbReference type="ARBA" id="ARBA00003544"/>
    </source>
</evidence>
<evidence type="ECO:0000256" key="2">
    <source>
        <dbReference type="ARBA" id="ARBA00010075"/>
    </source>
</evidence>
<dbReference type="PANTHER" id="PTHR35604">
    <property type="entry name" value="TRANSPOSASE INSH FOR INSERTION SEQUENCE ELEMENT IS5A-RELATED"/>
    <property type="match status" value="1"/>
</dbReference>
<dbReference type="AlphaFoldDB" id="A0A9X0R5Z3"/>
<feature type="domain" description="Transposase InsH N-terminal" evidence="7">
    <location>
        <begin position="23"/>
        <end position="109"/>
    </location>
</feature>
<dbReference type="GO" id="GO:0003677">
    <property type="term" value="F:DNA binding"/>
    <property type="evidence" value="ECO:0007669"/>
    <property type="project" value="UniProtKB-KW"/>
</dbReference>
<evidence type="ECO:0000256" key="3">
    <source>
        <dbReference type="ARBA" id="ARBA00022578"/>
    </source>
</evidence>
<dbReference type="InterPro" id="IPR002559">
    <property type="entry name" value="Transposase_11"/>
</dbReference>
<reference evidence="8" key="1">
    <citation type="submission" date="2020-08" db="EMBL/GenBank/DDBJ databases">
        <authorList>
            <person name="Hu Y."/>
            <person name="Nguyen S.V."/>
            <person name="Li F."/>
            <person name="Fanning S."/>
        </authorList>
    </citation>
    <scope>NUCLEOTIDE SEQUENCE</scope>
    <source>
        <strain evidence="8">SYSU D8009</strain>
    </source>
</reference>
<sequence length="327" mass="35961">MGQRRIGQASLAEALLPAGAGSNRWLDRILGLIDWSSMERLLAPLRAPTGRPGYPPLALFRALLLAQWYQLSDPGLEEALADRLSFRRFCGFGLDDGTPDETTLCWFRAALAERGLAEALFAELNRQLDAKGLVLKAGTLIGATLVEAAVVRPPRSEGEVSTKDPEAGFTRRGQRSIFGFKAHVAVDLGSDLIRDAVLTGADVGDSLAADGLVQGDEAAVFMDKAYDSAARRETLAEAGIVDGIMHRGHARRPLTAWQRWMNTALAPIRGQVERAFGTLKRSYGWRRVRYRGLIRNGAHLHLLCTAMNLRRAERLIARRERCVQRPA</sequence>
<dbReference type="PANTHER" id="PTHR35604:SF2">
    <property type="entry name" value="TRANSPOSASE INSH FOR INSERTION SEQUENCE ELEMENT IS5A-RELATED"/>
    <property type="match status" value="1"/>
</dbReference>
<evidence type="ECO:0000259" key="6">
    <source>
        <dbReference type="Pfam" id="PF01609"/>
    </source>
</evidence>
<dbReference type="NCBIfam" id="NF033581">
    <property type="entry name" value="transpos_IS5_4"/>
    <property type="match status" value="1"/>
</dbReference>
<dbReference type="InterPro" id="IPR047959">
    <property type="entry name" value="Transpos_IS5"/>
</dbReference>
<dbReference type="Pfam" id="PF05598">
    <property type="entry name" value="DUF772"/>
    <property type="match status" value="1"/>
</dbReference>
<evidence type="ECO:0000259" key="7">
    <source>
        <dbReference type="Pfam" id="PF05598"/>
    </source>
</evidence>
<dbReference type="RefSeq" id="WP_186773916.1">
    <property type="nucleotide sequence ID" value="NZ_JACOMF010000135.1"/>
</dbReference>
<dbReference type="GO" id="GO:0004803">
    <property type="term" value="F:transposase activity"/>
    <property type="evidence" value="ECO:0007669"/>
    <property type="project" value="InterPro"/>
</dbReference>
<keyword evidence="4" id="KW-0238">DNA-binding</keyword>
<dbReference type="InterPro" id="IPR008490">
    <property type="entry name" value="Transposase_InsH_N"/>
</dbReference>
<protein>
    <submittedName>
        <fullName evidence="8">IS5 family transposase</fullName>
    </submittedName>
</protein>
<comment type="similarity">
    <text evidence="2">Belongs to the transposase 11 family.</text>
</comment>
<organism evidence="8 9">
    <name type="scientific">Siccirubricoccus deserti</name>
    <dbReference type="NCBI Taxonomy" id="2013562"/>
    <lineage>
        <taxon>Bacteria</taxon>
        <taxon>Pseudomonadati</taxon>
        <taxon>Pseudomonadota</taxon>
        <taxon>Alphaproteobacteria</taxon>
        <taxon>Acetobacterales</taxon>
        <taxon>Roseomonadaceae</taxon>
        <taxon>Siccirubricoccus</taxon>
    </lineage>
</organism>
<dbReference type="Proteomes" id="UP000600101">
    <property type="component" value="Unassembled WGS sequence"/>
</dbReference>
<dbReference type="EMBL" id="JACOMF010000135">
    <property type="protein sequence ID" value="MBC4019188.1"/>
    <property type="molecule type" value="Genomic_DNA"/>
</dbReference>
<evidence type="ECO:0000313" key="9">
    <source>
        <dbReference type="Proteomes" id="UP000600101"/>
    </source>
</evidence>
<name>A0A9X0R5Z3_9PROT</name>
<gene>
    <name evidence="8" type="ORF">H7965_28625</name>
</gene>
<keyword evidence="9" id="KW-1185">Reference proteome</keyword>
<keyword evidence="3" id="KW-0815">Transposition</keyword>
<dbReference type="Pfam" id="PF01609">
    <property type="entry name" value="DDE_Tnp_1"/>
    <property type="match status" value="1"/>
</dbReference>
<feature type="domain" description="Transposase IS4-like" evidence="6">
    <location>
        <begin position="170"/>
        <end position="309"/>
    </location>
</feature>
<evidence type="ECO:0000313" key="8">
    <source>
        <dbReference type="EMBL" id="MBC4019188.1"/>
    </source>
</evidence>
<feature type="non-terminal residue" evidence="8">
    <location>
        <position position="327"/>
    </location>
</feature>
<dbReference type="GO" id="GO:0006313">
    <property type="term" value="P:DNA transposition"/>
    <property type="evidence" value="ECO:0007669"/>
    <property type="project" value="InterPro"/>
</dbReference>
<evidence type="ECO:0000256" key="4">
    <source>
        <dbReference type="ARBA" id="ARBA00023125"/>
    </source>
</evidence>
<accession>A0A9X0R5Z3</accession>
<comment type="caution">
    <text evidence="8">The sequence shown here is derived from an EMBL/GenBank/DDBJ whole genome shotgun (WGS) entry which is preliminary data.</text>
</comment>
<proteinExistence type="inferred from homology"/>
<keyword evidence="5" id="KW-0233">DNA recombination</keyword>